<dbReference type="Pfam" id="PF00107">
    <property type="entry name" value="ADH_zinc_N"/>
    <property type="match status" value="1"/>
</dbReference>
<evidence type="ECO:0000313" key="2">
    <source>
        <dbReference type="EMBL" id="MFC4595806.1"/>
    </source>
</evidence>
<dbReference type="EC" id="1.1.1.-" evidence="2"/>
<dbReference type="CDD" id="cd08276">
    <property type="entry name" value="MDR7"/>
    <property type="match status" value="1"/>
</dbReference>
<protein>
    <submittedName>
        <fullName evidence="2">NAD(P)-dependent alcohol dehydrogenase</fullName>
        <ecNumber evidence="2">1.1.1.-</ecNumber>
    </submittedName>
</protein>
<keyword evidence="2" id="KW-0560">Oxidoreductase</keyword>
<keyword evidence="3" id="KW-1185">Reference proteome</keyword>
<dbReference type="SMART" id="SM00829">
    <property type="entry name" value="PKS_ER"/>
    <property type="match status" value="1"/>
</dbReference>
<feature type="domain" description="Enoyl reductase (ER)" evidence="1">
    <location>
        <begin position="12"/>
        <end position="332"/>
    </location>
</feature>
<dbReference type="InterPro" id="IPR013149">
    <property type="entry name" value="ADH-like_C"/>
</dbReference>
<dbReference type="InterPro" id="IPR052711">
    <property type="entry name" value="Zinc_ADH-like"/>
</dbReference>
<dbReference type="InterPro" id="IPR036291">
    <property type="entry name" value="NAD(P)-bd_dom_sf"/>
</dbReference>
<evidence type="ECO:0000313" key="3">
    <source>
        <dbReference type="Proteomes" id="UP001595957"/>
    </source>
</evidence>
<comment type="caution">
    <text evidence="2">The sequence shown here is derived from an EMBL/GenBank/DDBJ whole genome shotgun (WGS) entry which is preliminary data.</text>
</comment>
<name>A0ABV9F1Q0_9SPHN</name>
<dbReference type="InterPro" id="IPR013154">
    <property type="entry name" value="ADH-like_N"/>
</dbReference>
<dbReference type="InterPro" id="IPR020843">
    <property type="entry name" value="ER"/>
</dbReference>
<accession>A0ABV9F1Q0</accession>
<dbReference type="Pfam" id="PF08240">
    <property type="entry name" value="ADH_N"/>
    <property type="match status" value="1"/>
</dbReference>
<dbReference type="Gene3D" id="3.90.180.10">
    <property type="entry name" value="Medium-chain alcohol dehydrogenases, catalytic domain"/>
    <property type="match status" value="1"/>
</dbReference>
<organism evidence="2 3">
    <name type="scientific">Sphingobium tyrosinilyticum</name>
    <dbReference type="NCBI Taxonomy" id="2715436"/>
    <lineage>
        <taxon>Bacteria</taxon>
        <taxon>Pseudomonadati</taxon>
        <taxon>Pseudomonadota</taxon>
        <taxon>Alphaproteobacteria</taxon>
        <taxon>Sphingomonadales</taxon>
        <taxon>Sphingomonadaceae</taxon>
        <taxon>Sphingobium</taxon>
    </lineage>
</organism>
<dbReference type="GO" id="GO:0016491">
    <property type="term" value="F:oxidoreductase activity"/>
    <property type="evidence" value="ECO:0007669"/>
    <property type="project" value="UniProtKB-KW"/>
</dbReference>
<dbReference type="PANTHER" id="PTHR45033">
    <property type="match status" value="1"/>
</dbReference>
<dbReference type="SUPFAM" id="SSF50129">
    <property type="entry name" value="GroES-like"/>
    <property type="match status" value="1"/>
</dbReference>
<dbReference type="RefSeq" id="WP_380806453.1">
    <property type="nucleotide sequence ID" value="NZ_JBHSFZ010000058.1"/>
</dbReference>
<dbReference type="SUPFAM" id="SSF51735">
    <property type="entry name" value="NAD(P)-binding Rossmann-fold domains"/>
    <property type="match status" value="1"/>
</dbReference>
<dbReference type="PANTHER" id="PTHR45033:SF2">
    <property type="entry name" value="ZINC-TYPE ALCOHOL DEHYDROGENASE-LIKE PROTEIN C1773.06C"/>
    <property type="match status" value="1"/>
</dbReference>
<proteinExistence type="predicted"/>
<dbReference type="Gene3D" id="3.40.50.720">
    <property type="entry name" value="NAD(P)-binding Rossmann-like Domain"/>
    <property type="match status" value="1"/>
</dbReference>
<gene>
    <name evidence="2" type="ORF">ACFO3E_16720</name>
</gene>
<sequence length="334" mass="35329">MKAAAIRQIDDAVRLMIEERPDPVAGPGEVLVRIHASALNYRDMMLARGIIPVADGRIPMTDGAGEVVAVGEGVDRFRPGDRLMSLFYPRWVSGGPTAEVTEVVTGHHIDGMAAQFVAAPAGSFTHMPEGWSFAEAATLPCAALTAWRALMVESKIRPGDSLLVQGTGGVSIFALQFAKAMGVRVIATTSSPQKADRLRALGADHVIDYRADPEWGRMVLDLTGGRGVDTVLEIGGVGTLDQSLASARIGGNVALIGAMTGWSGEVSTGLAIARNVTMKGLTVGSRQDQEDMVRALQTNAIRPVIDRCFALEAISDAFDWQAAGAHVGKVVLQF</sequence>
<dbReference type="Proteomes" id="UP001595957">
    <property type="component" value="Unassembled WGS sequence"/>
</dbReference>
<evidence type="ECO:0000259" key="1">
    <source>
        <dbReference type="SMART" id="SM00829"/>
    </source>
</evidence>
<dbReference type="InterPro" id="IPR011032">
    <property type="entry name" value="GroES-like_sf"/>
</dbReference>
<reference evidence="3" key="1">
    <citation type="journal article" date="2019" name="Int. J. Syst. Evol. Microbiol.">
        <title>The Global Catalogue of Microorganisms (GCM) 10K type strain sequencing project: providing services to taxonomists for standard genome sequencing and annotation.</title>
        <authorList>
            <consortium name="The Broad Institute Genomics Platform"/>
            <consortium name="The Broad Institute Genome Sequencing Center for Infectious Disease"/>
            <person name="Wu L."/>
            <person name="Ma J."/>
        </authorList>
    </citation>
    <scope>NUCLEOTIDE SEQUENCE [LARGE SCALE GENOMIC DNA]</scope>
    <source>
        <strain evidence="3">NBRC 103632</strain>
    </source>
</reference>
<dbReference type="EMBL" id="JBHSFZ010000058">
    <property type="protein sequence ID" value="MFC4595806.1"/>
    <property type="molecule type" value="Genomic_DNA"/>
</dbReference>